<dbReference type="GO" id="GO:0051603">
    <property type="term" value="P:proteolysis involved in protein catabolic process"/>
    <property type="evidence" value="ECO:0007669"/>
    <property type="project" value="InterPro"/>
</dbReference>
<proteinExistence type="predicted"/>
<dbReference type="AlphaFoldDB" id="A0A8J2FTE4"/>
<reference evidence="4" key="1">
    <citation type="submission" date="2021-02" db="EMBL/GenBank/DDBJ databases">
        <authorList>
            <person name="Cremers G."/>
            <person name="Picone N."/>
        </authorList>
    </citation>
    <scope>NUCLEOTIDE SEQUENCE</scope>
    <source>
        <strain evidence="4">PQ17</strain>
    </source>
</reference>
<gene>
    <name evidence="4" type="primary">pre</name>
    <name evidence="4" type="ORF">MPNT_70011</name>
</gene>
<evidence type="ECO:0000313" key="4">
    <source>
        <dbReference type="EMBL" id="CAF0704428.1"/>
    </source>
</evidence>
<sequence length="276" mass="29987">MKAPESPAVAGVSVLSPDGDFVDLLRKKGVSLFSTPPESGLRHDPSFTSGATTVVAFYYREGALIAGDRRATAGNLVIYDRAEKVLEIDRYAVLAIAGTPATAYEMARVLQHSVEFYRRSQLQPLSLEAKVRMLGKLLKDNLGWALQGVGMVVPILVAVDALHKGHPQIFFYDALGAQFQAVDFATSGSGSLAVRSVLHYINRWSGYPTHQRGEKEAIALALQLLEVAAQSDTATGGVDRRSGVYPQIKLVREGGVQSIPEERVREAYREMALEMG</sequence>
<dbReference type="SUPFAM" id="SSF56235">
    <property type="entry name" value="N-terminal nucleophile aminohydrolases (Ntn hydrolases)"/>
    <property type="match status" value="1"/>
</dbReference>
<dbReference type="RefSeq" id="WP_174582496.1">
    <property type="nucleotide sequence ID" value="NZ_CAJNOB010000067.1"/>
</dbReference>
<keyword evidence="3" id="KW-0378">Hydrolase</keyword>
<organism evidence="4 5">
    <name type="scientific">Candidatus Methylacidithermus pantelleriae</name>
    <dbReference type="NCBI Taxonomy" id="2744239"/>
    <lineage>
        <taxon>Bacteria</taxon>
        <taxon>Pseudomonadati</taxon>
        <taxon>Verrucomicrobiota</taxon>
        <taxon>Methylacidiphilae</taxon>
        <taxon>Methylacidiphilales</taxon>
        <taxon>Methylacidiphilaceae</taxon>
        <taxon>Candidatus Methylacidithermus</taxon>
    </lineage>
</organism>
<dbReference type="EMBL" id="CAJNOB010000067">
    <property type="protein sequence ID" value="CAF0704428.1"/>
    <property type="molecule type" value="Genomic_DNA"/>
</dbReference>
<name>A0A8J2FTE4_9BACT</name>
<dbReference type="GO" id="GO:0005839">
    <property type="term" value="C:proteasome core complex"/>
    <property type="evidence" value="ECO:0007669"/>
    <property type="project" value="InterPro"/>
</dbReference>
<evidence type="ECO:0000256" key="2">
    <source>
        <dbReference type="ARBA" id="ARBA00022670"/>
    </source>
</evidence>
<dbReference type="Pfam" id="PF00227">
    <property type="entry name" value="Proteasome"/>
    <property type="match status" value="1"/>
</dbReference>
<comment type="caution">
    <text evidence="4">The sequence shown here is derived from an EMBL/GenBank/DDBJ whole genome shotgun (WGS) entry which is preliminary data.</text>
</comment>
<evidence type="ECO:0000313" key="5">
    <source>
        <dbReference type="Proteomes" id="UP000663859"/>
    </source>
</evidence>
<keyword evidence="5" id="KW-1185">Reference proteome</keyword>
<dbReference type="InterPro" id="IPR001353">
    <property type="entry name" value="Proteasome_sua/b"/>
</dbReference>
<evidence type="ECO:0000256" key="3">
    <source>
        <dbReference type="ARBA" id="ARBA00022801"/>
    </source>
</evidence>
<dbReference type="GO" id="GO:0008233">
    <property type="term" value="F:peptidase activity"/>
    <property type="evidence" value="ECO:0007669"/>
    <property type="project" value="UniProtKB-KW"/>
</dbReference>
<dbReference type="InterPro" id="IPR023333">
    <property type="entry name" value="Proteasome_suB-type"/>
</dbReference>
<dbReference type="GO" id="GO:0005737">
    <property type="term" value="C:cytoplasm"/>
    <property type="evidence" value="ECO:0007669"/>
    <property type="project" value="TreeGrafter"/>
</dbReference>
<dbReference type="InterPro" id="IPR029055">
    <property type="entry name" value="Ntn_hydrolases_N"/>
</dbReference>
<keyword evidence="4" id="KW-0647">Proteasome</keyword>
<protein>
    <submittedName>
        <fullName evidence="4">20S proteasome, alpha subunit</fullName>
    </submittedName>
</protein>
<dbReference type="Gene3D" id="3.60.20.10">
    <property type="entry name" value="Glutamine Phosphoribosylpyrophosphate, subunit 1, domain 1"/>
    <property type="match status" value="1"/>
</dbReference>
<dbReference type="PANTHER" id="PTHR32194">
    <property type="entry name" value="METALLOPROTEASE TLDD"/>
    <property type="match status" value="1"/>
</dbReference>
<evidence type="ECO:0000256" key="1">
    <source>
        <dbReference type="ARBA" id="ARBA00022490"/>
    </source>
</evidence>
<dbReference type="PANTHER" id="PTHR32194:SF0">
    <property type="entry name" value="ATP-DEPENDENT PROTEASE SUBUNIT HSLV"/>
    <property type="match status" value="1"/>
</dbReference>
<keyword evidence="2" id="KW-0645">Protease</keyword>
<keyword evidence="1" id="KW-0963">Cytoplasm</keyword>
<dbReference type="Proteomes" id="UP000663859">
    <property type="component" value="Unassembled WGS sequence"/>
</dbReference>
<accession>A0A8J2FTE4</accession>